<evidence type="ECO:0000256" key="1">
    <source>
        <dbReference type="SAM" id="MobiDB-lite"/>
    </source>
</evidence>
<feature type="compositionally biased region" description="Basic and acidic residues" evidence="1">
    <location>
        <begin position="276"/>
        <end position="294"/>
    </location>
</feature>
<feature type="compositionally biased region" description="Basic and acidic residues" evidence="1">
    <location>
        <begin position="582"/>
        <end position="591"/>
    </location>
</feature>
<feature type="compositionally biased region" description="Basic and acidic residues" evidence="1">
    <location>
        <begin position="301"/>
        <end position="312"/>
    </location>
</feature>
<evidence type="ECO:0000313" key="4">
    <source>
        <dbReference type="Proteomes" id="UP001159042"/>
    </source>
</evidence>
<feature type="compositionally biased region" description="Basic residues" evidence="1">
    <location>
        <begin position="145"/>
        <end position="162"/>
    </location>
</feature>
<dbReference type="InterPro" id="IPR029000">
    <property type="entry name" value="Cyclophilin-like_dom_sf"/>
</dbReference>
<feature type="compositionally biased region" description="Basic residues" evidence="1">
    <location>
        <begin position="258"/>
        <end position="275"/>
    </location>
</feature>
<accession>A0AAV8W258</accession>
<sequence>MEPEVKVYTEEHLTMRTSRLCMINHSFYQWQIVEKTPMVPSSLCEYIEWSTVMFQHTVWRLCIVVTTQPAPHLDNVHVVFGRVIGGFDVVKQIEALPVDGNSRPLQDAKIIKCGELVKQVKVKKEKKKKKEDADEQKSDTDEEKKHKKKHKKEKKKEKKDKKHSKENVKETEEEGELVEPHPLVTVTDIKPEDIPDVPVNKFLMRGGAEGKKDGEKRSDRRDSGRDGGFRDTRDRGRRDWGNNSYNRRGRPMTTKSGRIIKGRGKFRYRTPSRSRSRSDFEKLGEQRKKIEENRALNGKYNSEKTRFKDRSKNKSVSPSPKGKGKEVDYNALDYEDHSEDDNGIPKKQVPSLVQYPLPGAYNKFKTEEEVQKELELQKEQEKEVAALNKRSDFLAMALGVEIKTGEDSPTGEITMSGFNKQKPKGNYPERQDLKSQEVNMRLLKLAGQHNVQIPSQLVCNVEEKRGRNKFETEKPVQVENRVFRNGRFDDNRYRPDNRRHLNDRRPFANRREIERRERERIHERSGRERRRKSPRRSRSRERPHKKSSSHSRKSASKDRSRKRSRSKSEEKTVKKSSVQEQSTKDIVKVDTDAEEKYKKLLILRKKMELLELKKRKEEEQRLIEEKQRKAKEESEMLEKAKKAKREAIEKEKLLKTYKVLQEIDGKKVPDRKKSYSSSSSSSYSDSSSDRSRRKSRRSRSRSKGRARRRSSSSRSRSRDRGRRRVTRRRRS</sequence>
<evidence type="ECO:0000259" key="2">
    <source>
        <dbReference type="PROSITE" id="PS50072"/>
    </source>
</evidence>
<dbReference type="Proteomes" id="UP001159042">
    <property type="component" value="Unassembled WGS sequence"/>
</dbReference>
<dbReference type="EMBL" id="JANEYG010000014">
    <property type="protein sequence ID" value="KAJ8920399.1"/>
    <property type="molecule type" value="Genomic_DNA"/>
</dbReference>
<feature type="compositionally biased region" description="Basic and acidic residues" evidence="1">
    <location>
        <begin position="130"/>
        <end position="144"/>
    </location>
</feature>
<dbReference type="Pfam" id="PF00160">
    <property type="entry name" value="Pro_isomerase"/>
    <property type="match status" value="1"/>
</dbReference>
<feature type="region of interest" description="Disordered" evidence="1">
    <location>
        <begin position="405"/>
        <end position="430"/>
    </location>
</feature>
<feature type="compositionally biased region" description="Basic residues" evidence="1">
    <location>
        <begin position="691"/>
        <end position="731"/>
    </location>
</feature>
<keyword evidence="4" id="KW-1185">Reference proteome</keyword>
<dbReference type="PROSITE" id="PS50072">
    <property type="entry name" value="CSA_PPIASE_2"/>
    <property type="match status" value="1"/>
</dbReference>
<feature type="region of interest" description="Disordered" evidence="1">
    <location>
        <begin position="124"/>
        <end position="330"/>
    </location>
</feature>
<dbReference type="SUPFAM" id="SSF50891">
    <property type="entry name" value="Cyclophilin-like"/>
    <property type="match status" value="1"/>
</dbReference>
<evidence type="ECO:0000313" key="3">
    <source>
        <dbReference type="EMBL" id="KAJ8920399.1"/>
    </source>
</evidence>
<dbReference type="AlphaFoldDB" id="A0AAV8W258"/>
<feature type="region of interest" description="Disordered" evidence="1">
    <location>
        <begin position="659"/>
        <end position="731"/>
    </location>
</feature>
<feature type="domain" description="PPIase cyclophilin-type" evidence="2">
    <location>
        <begin position="63"/>
        <end position="115"/>
    </location>
</feature>
<proteinExistence type="predicted"/>
<feature type="compositionally biased region" description="Basic residues" evidence="1">
    <location>
        <begin position="527"/>
        <end position="565"/>
    </location>
</feature>
<dbReference type="InterPro" id="IPR002130">
    <property type="entry name" value="Cyclophilin-type_PPIase_dom"/>
</dbReference>
<reference evidence="3 4" key="1">
    <citation type="journal article" date="2023" name="Insect Mol. Biol.">
        <title>Genome sequencing provides insights into the evolution of gene families encoding plant cell wall-degrading enzymes in longhorned beetles.</title>
        <authorList>
            <person name="Shin N.R."/>
            <person name="Okamura Y."/>
            <person name="Kirsch R."/>
            <person name="Pauchet Y."/>
        </authorList>
    </citation>
    <scope>NUCLEOTIDE SEQUENCE [LARGE SCALE GENOMIC DNA]</scope>
    <source>
        <strain evidence="3">EAD_L_NR</strain>
    </source>
</reference>
<feature type="region of interest" description="Disordered" evidence="1">
    <location>
        <begin position="615"/>
        <end position="644"/>
    </location>
</feature>
<protein>
    <recommendedName>
        <fullName evidence="2">PPIase cyclophilin-type domain-containing protein</fullName>
    </recommendedName>
</protein>
<organism evidence="3 4">
    <name type="scientific">Exocentrus adspersus</name>
    <dbReference type="NCBI Taxonomy" id="1586481"/>
    <lineage>
        <taxon>Eukaryota</taxon>
        <taxon>Metazoa</taxon>
        <taxon>Ecdysozoa</taxon>
        <taxon>Arthropoda</taxon>
        <taxon>Hexapoda</taxon>
        <taxon>Insecta</taxon>
        <taxon>Pterygota</taxon>
        <taxon>Neoptera</taxon>
        <taxon>Endopterygota</taxon>
        <taxon>Coleoptera</taxon>
        <taxon>Polyphaga</taxon>
        <taxon>Cucujiformia</taxon>
        <taxon>Chrysomeloidea</taxon>
        <taxon>Cerambycidae</taxon>
        <taxon>Lamiinae</taxon>
        <taxon>Acanthocinini</taxon>
        <taxon>Exocentrus</taxon>
    </lineage>
</organism>
<comment type="caution">
    <text evidence="3">The sequence shown here is derived from an EMBL/GenBank/DDBJ whole genome shotgun (WGS) entry which is preliminary data.</text>
</comment>
<feature type="compositionally biased region" description="Basic and acidic residues" evidence="1">
    <location>
        <begin position="661"/>
        <end position="673"/>
    </location>
</feature>
<feature type="compositionally biased region" description="Basic and acidic residues" evidence="1">
    <location>
        <begin position="208"/>
        <end position="240"/>
    </location>
</feature>
<gene>
    <name evidence="3" type="ORF">NQ315_005265</name>
</gene>
<feature type="compositionally biased region" description="Low complexity" evidence="1">
    <location>
        <begin position="675"/>
        <end position="686"/>
    </location>
</feature>
<feature type="region of interest" description="Disordered" evidence="1">
    <location>
        <begin position="518"/>
        <end position="591"/>
    </location>
</feature>
<dbReference type="Gene3D" id="2.40.100.10">
    <property type="entry name" value="Cyclophilin-like"/>
    <property type="match status" value="1"/>
</dbReference>
<name>A0AAV8W258_9CUCU</name>
<dbReference type="GO" id="GO:0003755">
    <property type="term" value="F:peptidyl-prolyl cis-trans isomerase activity"/>
    <property type="evidence" value="ECO:0007669"/>
    <property type="project" value="InterPro"/>
</dbReference>